<keyword evidence="3" id="KW-0285">Flavoprotein</keyword>
<gene>
    <name evidence="9" type="ORF">ACFQZU_08640</name>
</gene>
<dbReference type="InterPro" id="IPR020946">
    <property type="entry name" value="Flavin_mOase-like"/>
</dbReference>
<feature type="region of interest" description="Disordered" evidence="8">
    <location>
        <begin position="535"/>
        <end position="557"/>
    </location>
</feature>
<dbReference type="EC" id="1.14.13.-" evidence="9"/>
<protein>
    <submittedName>
        <fullName evidence="9">Flavin-containing monooxygenase</fullName>
        <ecNumber evidence="9">1.14.13.-</ecNumber>
    </submittedName>
</protein>
<dbReference type="PANTHER" id="PTHR43098">
    <property type="entry name" value="L-ORNITHINE N(5)-MONOOXYGENASE-RELATED"/>
    <property type="match status" value="1"/>
</dbReference>
<comment type="similarity">
    <text evidence="2">Belongs to the FAD-binding monooxygenase family.</text>
</comment>
<evidence type="ECO:0000256" key="5">
    <source>
        <dbReference type="ARBA" id="ARBA00022857"/>
    </source>
</evidence>
<evidence type="ECO:0000256" key="6">
    <source>
        <dbReference type="ARBA" id="ARBA00023002"/>
    </source>
</evidence>
<dbReference type="SUPFAM" id="SSF51905">
    <property type="entry name" value="FAD/NAD(P)-binding domain"/>
    <property type="match status" value="2"/>
</dbReference>
<dbReference type="InterPro" id="IPR036188">
    <property type="entry name" value="FAD/NAD-bd_sf"/>
</dbReference>
<keyword evidence="10" id="KW-1185">Reference proteome</keyword>
<dbReference type="Pfam" id="PF00743">
    <property type="entry name" value="FMO-like"/>
    <property type="match status" value="1"/>
</dbReference>
<organism evidence="9 10">
    <name type="scientific">Streptomonospora algeriensis</name>
    <dbReference type="NCBI Taxonomy" id="995084"/>
    <lineage>
        <taxon>Bacteria</taxon>
        <taxon>Bacillati</taxon>
        <taxon>Actinomycetota</taxon>
        <taxon>Actinomycetes</taxon>
        <taxon>Streptosporangiales</taxon>
        <taxon>Nocardiopsidaceae</taxon>
        <taxon>Streptomonospora</taxon>
    </lineage>
</organism>
<comment type="caution">
    <text evidence="9">The sequence shown here is derived from an EMBL/GenBank/DDBJ whole genome shotgun (WGS) entry which is preliminary data.</text>
</comment>
<evidence type="ECO:0000313" key="9">
    <source>
        <dbReference type="EMBL" id="MFD0801384.1"/>
    </source>
</evidence>
<evidence type="ECO:0000256" key="2">
    <source>
        <dbReference type="ARBA" id="ARBA00010139"/>
    </source>
</evidence>
<dbReference type="PANTHER" id="PTHR43098:SF3">
    <property type="entry name" value="L-ORNITHINE N(5)-MONOOXYGENASE-RELATED"/>
    <property type="match status" value="1"/>
</dbReference>
<keyword evidence="6 9" id="KW-0560">Oxidoreductase</keyword>
<evidence type="ECO:0000256" key="4">
    <source>
        <dbReference type="ARBA" id="ARBA00022827"/>
    </source>
</evidence>
<proteinExistence type="inferred from homology"/>
<evidence type="ECO:0000313" key="10">
    <source>
        <dbReference type="Proteomes" id="UP001596956"/>
    </source>
</evidence>
<dbReference type="GO" id="GO:0004497">
    <property type="term" value="F:monooxygenase activity"/>
    <property type="evidence" value="ECO:0007669"/>
    <property type="project" value="UniProtKB-KW"/>
</dbReference>
<keyword evidence="4" id="KW-0274">FAD</keyword>
<evidence type="ECO:0000256" key="8">
    <source>
        <dbReference type="SAM" id="MobiDB-lite"/>
    </source>
</evidence>
<dbReference type="PRINTS" id="PR00411">
    <property type="entry name" value="PNDRDTASEI"/>
</dbReference>
<name>A0ABW3BE73_9ACTN</name>
<evidence type="ECO:0000256" key="1">
    <source>
        <dbReference type="ARBA" id="ARBA00001974"/>
    </source>
</evidence>
<dbReference type="Gene3D" id="3.50.50.60">
    <property type="entry name" value="FAD/NAD(P)-binding domain"/>
    <property type="match status" value="3"/>
</dbReference>
<accession>A0ABW3BE73</accession>
<feature type="compositionally biased region" description="Basic and acidic residues" evidence="8">
    <location>
        <begin position="548"/>
        <end position="557"/>
    </location>
</feature>
<comment type="cofactor">
    <cofactor evidence="1">
        <name>FAD</name>
        <dbReference type="ChEBI" id="CHEBI:57692"/>
    </cofactor>
</comment>
<sequence>MCAYREPRHTADYDAVVVGAGFAGLYQLYRLREQGLTVRVFEAGGGVGGTWFWNRYPGARCDVESIDYQYAFSEELLSEWRWSERYPRQEELLRYLDHVADRFDLRPHIQLNTRVERAVFNEETGRWLVETTGGDAVRARYCVMATGCLSVPWVPDLPGLENFTGEWYHTGAWPTEDVGFTGKRVAVVGTGSSGIQLIPVVAEQAAELFVFQRTASFSVPAFNRPAGGAAAAEANTGFRRRREFTRHSVLGLSTPLNPQSALAVSADERRRQYEARWRMGGLHMYGAFADLLVDRAANATAAEFLHDRIREKVHDPGVAEQLLPRGYPLGGKRICVDTGYYEAFNRDNVHLIDIKDTPIDAVTPRGPLVDGVEYPVDVIVFATGFDAMTGALSRIEVRGRGGAALSEKWAAGPTSYLGLAVSGFPNLFLVTGPGSPSVLGNVIVSIEHDVDWITEAVAHLRERDLALMEATQDAEDAWVQHVSQVAGSTLLADVGSWYTGANVPGKPRVFMGYAGGAGEFRRRCEKVARQGYTGFALSPAPPRSMPVGDRRRGPLHR</sequence>
<evidence type="ECO:0000256" key="7">
    <source>
        <dbReference type="ARBA" id="ARBA00023033"/>
    </source>
</evidence>
<dbReference type="InterPro" id="IPR050775">
    <property type="entry name" value="FAD-binding_Monooxygenases"/>
</dbReference>
<keyword evidence="7 9" id="KW-0503">Monooxygenase</keyword>
<dbReference type="Proteomes" id="UP001596956">
    <property type="component" value="Unassembled WGS sequence"/>
</dbReference>
<dbReference type="EMBL" id="JBHTHR010000210">
    <property type="protein sequence ID" value="MFD0801384.1"/>
    <property type="molecule type" value="Genomic_DNA"/>
</dbReference>
<evidence type="ECO:0000256" key="3">
    <source>
        <dbReference type="ARBA" id="ARBA00022630"/>
    </source>
</evidence>
<reference evidence="10" key="1">
    <citation type="journal article" date="2019" name="Int. J. Syst. Evol. Microbiol.">
        <title>The Global Catalogue of Microorganisms (GCM) 10K type strain sequencing project: providing services to taxonomists for standard genome sequencing and annotation.</title>
        <authorList>
            <consortium name="The Broad Institute Genomics Platform"/>
            <consortium name="The Broad Institute Genome Sequencing Center for Infectious Disease"/>
            <person name="Wu L."/>
            <person name="Ma J."/>
        </authorList>
    </citation>
    <scope>NUCLEOTIDE SEQUENCE [LARGE SCALE GENOMIC DNA]</scope>
    <source>
        <strain evidence="10">CCUG 63369</strain>
    </source>
</reference>
<keyword evidence="5" id="KW-0521">NADP</keyword>